<dbReference type="Proteomes" id="UP000663942">
    <property type="component" value="Chromosome"/>
</dbReference>
<evidence type="ECO:0000313" key="2">
    <source>
        <dbReference type="Proteomes" id="UP000663942"/>
    </source>
</evidence>
<name>A0ABX7SR05_9CAUL</name>
<protein>
    <submittedName>
        <fullName evidence="1">Uncharacterized protein</fullName>
    </submittedName>
</protein>
<reference evidence="1 2" key="1">
    <citation type="submission" date="2020-09" db="EMBL/GenBank/DDBJ databases">
        <title>Brevundimonas sp. LVF1 isolated from an oligotrophic pond in Goettingen, Germany.</title>
        <authorList>
            <person name="Friedrich I."/>
            <person name="Klassen A."/>
            <person name="Neubauer H."/>
            <person name="Schneider D."/>
            <person name="Hertel R."/>
            <person name="Daniel R."/>
        </authorList>
    </citation>
    <scope>NUCLEOTIDE SEQUENCE [LARGE SCALE GENOMIC DNA]</scope>
    <source>
        <strain evidence="1 2">LVF1</strain>
    </source>
</reference>
<dbReference type="EMBL" id="CP062006">
    <property type="protein sequence ID" value="QTC89438.1"/>
    <property type="molecule type" value="Genomic_DNA"/>
</dbReference>
<organism evidence="1 2">
    <name type="scientific">Brevundimonas pondensis</name>
    <dbReference type="NCBI Taxonomy" id="2774189"/>
    <lineage>
        <taxon>Bacteria</taxon>
        <taxon>Pseudomonadati</taxon>
        <taxon>Pseudomonadota</taxon>
        <taxon>Alphaproteobacteria</taxon>
        <taxon>Caulobacterales</taxon>
        <taxon>Caulobacteraceae</taxon>
        <taxon>Brevundimonas</taxon>
    </lineage>
</organism>
<accession>A0ABX7SR05</accession>
<proteinExistence type="predicted"/>
<sequence>MEAARALLHQWNRRKVEGAVRVGGLSVDLDAVEAWLLDQKPASLAEAERLLDLIVAHQAGVDGDLIGLCRVGGAVRNDLSCHRSRVDVSFAPCASGPMAGRA</sequence>
<evidence type="ECO:0000313" key="1">
    <source>
        <dbReference type="EMBL" id="QTC89438.1"/>
    </source>
</evidence>
<keyword evidence="2" id="KW-1185">Reference proteome</keyword>
<gene>
    <name evidence="1" type="ORF">IFE19_03565</name>
</gene>